<dbReference type="Gene3D" id="3.80.10.10">
    <property type="entry name" value="Ribonuclease Inhibitor"/>
    <property type="match status" value="1"/>
</dbReference>
<dbReference type="Proteomes" id="UP001498398">
    <property type="component" value="Unassembled WGS sequence"/>
</dbReference>
<proteinExistence type="predicted"/>
<dbReference type="EMBL" id="JBANRG010000007">
    <property type="protein sequence ID" value="KAK7464895.1"/>
    <property type="molecule type" value="Genomic_DNA"/>
</dbReference>
<protein>
    <recommendedName>
        <fullName evidence="3">F-box domain-containing protein</fullName>
    </recommendedName>
</protein>
<reference evidence="1 2" key="1">
    <citation type="submission" date="2024-01" db="EMBL/GenBank/DDBJ databases">
        <title>A draft genome for the cacao thread blight pathogen Marasmiellus scandens.</title>
        <authorList>
            <person name="Baruah I.K."/>
            <person name="Leung J."/>
            <person name="Bukari Y."/>
            <person name="Amoako-Attah I."/>
            <person name="Meinhardt L.W."/>
            <person name="Bailey B.A."/>
            <person name="Cohen S.P."/>
        </authorList>
    </citation>
    <scope>NUCLEOTIDE SEQUENCE [LARGE SCALE GENOMIC DNA]</scope>
    <source>
        <strain evidence="1 2">GH-19</strain>
    </source>
</reference>
<evidence type="ECO:0000313" key="2">
    <source>
        <dbReference type="Proteomes" id="UP001498398"/>
    </source>
</evidence>
<keyword evidence="2" id="KW-1185">Reference proteome</keyword>
<organism evidence="1 2">
    <name type="scientific">Marasmiellus scandens</name>
    <dbReference type="NCBI Taxonomy" id="2682957"/>
    <lineage>
        <taxon>Eukaryota</taxon>
        <taxon>Fungi</taxon>
        <taxon>Dikarya</taxon>
        <taxon>Basidiomycota</taxon>
        <taxon>Agaricomycotina</taxon>
        <taxon>Agaricomycetes</taxon>
        <taxon>Agaricomycetidae</taxon>
        <taxon>Agaricales</taxon>
        <taxon>Marasmiineae</taxon>
        <taxon>Omphalotaceae</taxon>
        <taxon>Marasmiellus</taxon>
    </lineage>
</organism>
<dbReference type="InterPro" id="IPR032675">
    <property type="entry name" value="LRR_dom_sf"/>
</dbReference>
<dbReference type="SUPFAM" id="SSF52047">
    <property type="entry name" value="RNI-like"/>
    <property type="match status" value="1"/>
</dbReference>
<name>A0ABR1JTX9_9AGAR</name>
<gene>
    <name evidence="1" type="ORF">VKT23_006104</name>
</gene>
<comment type="caution">
    <text evidence="1">The sequence shown here is derived from an EMBL/GenBank/DDBJ whole genome shotgun (WGS) entry which is preliminary data.</text>
</comment>
<evidence type="ECO:0000313" key="1">
    <source>
        <dbReference type="EMBL" id="KAK7464895.1"/>
    </source>
</evidence>
<sequence>MLEFLESLAGLFGFSGTTTTQPKPPRPPQTDAILCVDCDKKLEERLRPPSCITFQKLRAGNFPSEFEASQVLQLLEEGQEDINQYDAEIACLETMLAKHKEGRANALRDKEYARGLLAPIRKLPLEVLTIIFDNHCKDHSLLIEVAPARRISTPALDLAQTCNLWRNLALSRPSLWSHLKVDLEYNEGRILELVDAHLHYSQLSPLNLHIEARKFYGEGHPWRSANETYEVSRLGPNAAWLLQRLLFLSSRWQTVSLRLNRRLFLAPEFALWSDPAWLFPLPLLEVFQFMESDPFPAPDLFFANLLRHTPVLHTVKLDDLHTSIYPALPLRQIRTFQFAETVSPTKLPDLLKDCVHLESLDIMVGMHVETTLPGVLATIPITKSTSLQSLTLDIRHLGYTRVTCSRLVLPSLVTLKLIPTLSDHEYDSDSDSEVDDSPAELLQCLAEMLEHCTLKSLILDSCMFTSEELQELFLSIPSLIHLSVSASIQYLSFTDLFKALTWTKSMIKKPNSRPGKKPSKPVLLPHLEFLELCIIESVQRRKKLPSPQWILSLIESRRQNAVMWSVSGLDTDSKSYHELSRLSLRVEGYRYFSLGPTWAQKFYSEVYPRLRKFDGLVLELDLPV</sequence>
<evidence type="ECO:0008006" key="3">
    <source>
        <dbReference type="Google" id="ProtNLM"/>
    </source>
</evidence>
<accession>A0ABR1JTX9</accession>